<organism evidence="9 10">
    <name type="scientific">Actinokineospora guangxiensis</name>
    <dbReference type="NCBI Taxonomy" id="1490288"/>
    <lineage>
        <taxon>Bacteria</taxon>
        <taxon>Bacillati</taxon>
        <taxon>Actinomycetota</taxon>
        <taxon>Actinomycetes</taxon>
        <taxon>Pseudonocardiales</taxon>
        <taxon>Pseudonocardiaceae</taxon>
        <taxon>Actinokineospora</taxon>
    </lineage>
</organism>
<protein>
    <submittedName>
        <fullName evidence="9">M28 family peptidase</fullName>
    </submittedName>
</protein>
<dbReference type="EMBL" id="JBHSKF010000020">
    <property type="protein sequence ID" value="MFC5290958.1"/>
    <property type="molecule type" value="Genomic_DNA"/>
</dbReference>
<name>A0ABW0EWV4_9PSEU</name>
<evidence type="ECO:0000256" key="7">
    <source>
        <dbReference type="SAM" id="SignalP"/>
    </source>
</evidence>
<dbReference type="InterPro" id="IPR013783">
    <property type="entry name" value="Ig-like_fold"/>
</dbReference>
<keyword evidence="6" id="KW-0862">Zinc</keyword>
<dbReference type="PANTHER" id="PTHR12147:SF26">
    <property type="entry name" value="PEPTIDASE M28 DOMAIN-CONTAINING PROTEIN"/>
    <property type="match status" value="1"/>
</dbReference>
<dbReference type="Gene3D" id="2.60.40.10">
    <property type="entry name" value="Immunoglobulins"/>
    <property type="match status" value="2"/>
</dbReference>
<dbReference type="SUPFAM" id="SSF53187">
    <property type="entry name" value="Zn-dependent exopeptidases"/>
    <property type="match status" value="1"/>
</dbReference>
<evidence type="ECO:0000256" key="2">
    <source>
        <dbReference type="ARBA" id="ARBA00022670"/>
    </source>
</evidence>
<proteinExistence type="inferred from homology"/>
<dbReference type="Proteomes" id="UP001596157">
    <property type="component" value="Unassembled WGS sequence"/>
</dbReference>
<evidence type="ECO:0000256" key="4">
    <source>
        <dbReference type="ARBA" id="ARBA00022729"/>
    </source>
</evidence>
<feature type="domain" description="Peptidase M28" evidence="8">
    <location>
        <begin position="95"/>
        <end position="305"/>
    </location>
</feature>
<dbReference type="InterPro" id="IPR041756">
    <property type="entry name" value="M28_SGAP-like"/>
</dbReference>
<gene>
    <name evidence="9" type="ORF">ACFPM7_28250</name>
</gene>
<sequence>MKLRTTLAALAAAAVPIALVVVPSQAATAAPDIPLSSVKAHLSQFQTIATNNGGNRAHGRPGYRAALDYVKGKLDAVGYQTQVLQFTSNGATGYNLIADWPGGDANQVLMAGGHLDSVSSGPGINDNGSGSAALLQIALTVAEEDLAPQKHLRFGWWGAEELGLVGSNNYVNGLSSTERAKIKAYLNFDMIGSPNPAYFVYSASGAPSGSQALQELLQTGFRDRGVEPDLTALGGRSDHAAFARAGIPVGGTFSGAEGTKTAAQAQKWGGTAGQAYDRCYHSSCDTTSNINDTSLDRHTDVAAYAIYTLAGTGQQTDFGVRVDPTTVGLAVGGSGTATVRTTAGSGGAERLALSASGLPSGVTATFSPSSVDSGGNSTLTVSASTSVQPGSYPIRVTGTNSAGTAVTADATLSIRADDPPADFRLGANPSSVTVRTSGNASTAITATGTGGQLTLSASGLPSGVQAEFQPTAIPVGGEAKLTFVASSTATAATTTVTVTATDNTGRTATTPVSLTVEGGTPPVGDVRVTATPSSGTGAQGQMVQTQVTATGGTGTLTLSATGAPSGTQVFWNPQTIAQGGASTVWFFTNFQTPAGTYPITVKATAADGKSGTTTFTLTVTRFGYGFTTPKAQ</sequence>
<keyword evidence="10" id="KW-1185">Reference proteome</keyword>
<evidence type="ECO:0000256" key="3">
    <source>
        <dbReference type="ARBA" id="ARBA00022723"/>
    </source>
</evidence>
<evidence type="ECO:0000313" key="9">
    <source>
        <dbReference type="EMBL" id="MFC5290958.1"/>
    </source>
</evidence>
<comment type="similarity">
    <text evidence="1">Belongs to the peptidase M28 family. M28A subfamily.</text>
</comment>
<dbReference type="InterPro" id="IPR007484">
    <property type="entry name" value="Peptidase_M28"/>
</dbReference>
<keyword evidence="4 7" id="KW-0732">Signal</keyword>
<evidence type="ECO:0000256" key="5">
    <source>
        <dbReference type="ARBA" id="ARBA00022801"/>
    </source>
</evidence>
<accession>A0ABW0EWV4</accession>
<dbReference type="RefSeq" id="WP_378250865.1">
    <property type="nucleotide sequence ID" value="NZ_JBHSKF010000020.1"/>
</dbReference>
<dbReference type="PANTHER" id="PTHR12147">
    <property type="entry name" value="METALLOPEPTIDASE M28 FAMILY MEMBER"/>
    <property type="match status" value="1"/>
</dbReference>
<dbReference type="Gene3D" id="3.40.630.10">
    <property type="entry name" value="Zn peptidases"/>
    <property type="match status" value="1"/>
</dbReference>
<keyword evidence="2" id="KW-0645">Protease</keyword>
<comment type="caution">
    <text evidence="9">The sequence shown here is derived from an EMBL/GenBank/DDBJ whole genome shotgun (WGS) entry which is preliminary data.</text>
</comment>
<reference evidence="10" key="1">
    <citation type="journal article" date="2019" name="Int. J. Syst. Evol. Microbiol.">
        <title>The Global Catalogue of Microorganisms (GCM) 10K type strain sequencing project: providing services to taxonomists for standard genome sequencing and annotation.</title>
        <authorList>
            <consortium name="The Broad Institute Genomics Platform"/>
            <consortium name="The Broad Institute Genome Sequencing Center for Infectious Disease"/>
            <person name="Wu L."/>
            <person name="Ma J."/>
        </authorList>
    </citation>
    <scope>NUCLEOTIDE SEQUENCE [LARGE SCALE GENOMIC DNA]</scope>
    <source>
        <strain evidence="10">CCUG 59778</strain>
    </source>
</reference>
<dbReference type="InterPro" id="IPR045175">
    <property type="entry name" value="M28_fam"/>
</dbReference>
<feature type="chain" id="PRO_5045102710" evidence="7">
    <location>
        <begin position="27"/>
        <end position="632"/>
    </location>
</feature>
<evidence type="ECO:0000259" key="8">
    <source>
        <dbReference type="Pfam" id="PF04389"/>
    </source>
</evidence>
<dbReference type="CDD" id="cd03876">
    <property type="entry name" value="M28_SGAP_like"/>
    <property type="match status" value="1"/>
</dbReference>
<evidence type="ECO:0000256" key="1">
    <source>
        <dbReference type="ARBA" id="ARBA00005957"/>
    </source>
</evidence>
<evidence type="ECO:0000256" key="6">
    <source>
        <dbReference type="ARBA" id="ARBA00022833"/>
    </source>
</evidence>
<evidence type="ECO:0000313" key="10">
    <source>
        <dbReference type="Proteomes" id="UP001596157"/>
    </source>
</evidence>
<dbReference type="Pfam" id="PF04389">
    <property type="entry name" value="Peptidase_M28"/>
    <property type="match status" value="1"/>
</dbReference>
<feature type="signal peptide" evidence="7">
    <location>
        <begin position="1"/>
        <end position="26"/>
    </location>
</feature>
<keyword evidence="3" id="KW-0479">Metal-binding</keyword>
<keyword evidence="5" id="KW-0378">Hydrolase</keyword>